<evidence type="ECO:0000313" key="3">
    <source>
        <dbReference type="Proteomes" id="UP000623129"/>
    </source>
</evidence>
<keyword evidence="1" id="KW-0812">Transmembrane</keyword>
<evidence type="ECO:0000256" key="1">
    <source>
        <dbReference type="SAM" id="Phobius"/>
    </source>
</evidence>
<dbReference type="Proteomes" id="UP000623129">
    <property type="component" value="Unassembled WGS sequence"/>
</dbReference>
<dbReference type="OrthoDB" id="728887at2759"/>
<evidence type="ECO:0000313" key="2">
    <source>
        <dbReference type="EMBL" id="KAF3324979.1"/>
    </source>
</evidence>
<name>A0A833QTC1_9POAL</name>
<feature type="transmembrane region" description="Helical" evidence="1">
    <location>
        <begin position="6"/>
        <end position="29"/>
    </location>
</feature>
<organism evidence="2 3">
    <name type="scientific">Carex littledalei</name>
    <dbReference type="NCBI Taxonomy" id="544730"/>
    <lineage>
        <taxon>Eukaryota</taxon>
        <taxon>Viridiplantae</taxon>
        <taxon>Streptophyta</taxon>
        <taxon>Embryophyta</taxon>
        <taxon>Tracheophyta</taxon>
        <taxon>Spermatophyta</taxon>
        <taxon>Magnoliopsida</taxon>
        <taxon>Liliopsida</taxon>
        <taxon>Poales</taxon>
        <taxon>Cyperaceae</taxon>
        <taxon>Cyperoideae</taxon>
        <taxon>Cariceae</taxon>
        <taxon>Carex</taxon>
        <taxon>Carex subgen. Euthyceras</taxon>
    </lineage>
</organism>
<keyword evidence="1" id="KW-1133">Transmembrane helix</keyword>
<keyword evidence="3" id="KW-1185">Reference proteome</keyword>
<comment type="caution">
    <text evidence="2">The sequence shown here is derived from an EMBL/GenBank/DDBJ whole genome shotgun (WGS) entry which is preliminary data.</text>
</comment>
<accession>A0A833QTC1</accession>
<gene>
    <name evidence="2" type="ORF">FCM35_KLT11136</name>
</gene>
<proteinExistence type="predicted"/>
<dbReference type="EMBL" id="SWLB01000021">
    <property type="protein sequence ID" value="KAF3324979.1"/>
    <property type="molecule type" value="Genomic_DNA"/>
</dbReference>
<protein>
    <submittedName>
        <fullName evidence="2">Succinate dehydrogenase subunit 8A</fullName>
    </submittedName>
</protein>
<reference evidence="2" key="1">
    <citation type="submission" date="2020-01" db="EMBL/GenBank/DDBJ databases">
        <title>Genome sequence of Kobresia littledalei, the first chromosome-level genome in the family Cyperaceae.</title>
        <authorList>
            <person name="Qu G."/>
        </authorList>
    </citation>
    <scope>NUCLEOTIDE SEQUENCE</scope>
    <source>
        <strain evidence="2">C.B.Clarke</strain>
        <tissue evidence="2">Leaf</tissue>
    </source>
</reference>
<sequence>MIYRNWSLLSSTVIIWGSVATVGLTGIFVTGTKDKFMDYLKHEGARLRQEDRAIMAQAKKCDNEPTADAIVSMYVMPMTSFCDVVKNMISSG</sequence>
<keyword evidence="1" id="KW-0472">Membrane</keyword>
<dbReference type="AlphaFoldDB" id="A0A833QTC1"/>